<accession>A0AAV3PZN2</accession>
<comment type="caution">
    <text evidence="1">The sequence shown here is derived from an EMBL/GenBank/DDBJ whole genome shotgun (WGS) entry which is preliminary data.</text>
</comment>
<organism evidence="1 2">
    <name type="scientific">Lithospermum erythrorhizon</name>
    <name type="common">Purple gromwell</name>
    <name type="synonym">Lithospermum officinale var. erythrorhizon</name>
    <dbReference type="NCBI Taxonomy" id="34254"/>
    <lineage>
        <taxon>Eukaryota</taxon>
        <taxon>Viridiplantae</taxon>
        <taxon>Streptophyta</taxon>
        <taxon>Embryophyta</taxon>
        <taxon>Tracheophyta</taxon>
        <taxon>Spermatophyta</taxon>
        <taxon>Magnoliopsida</taxon>
        <taxon>eudicotyledons</taxon>
        <taxon>Gunneridae</taxon>
        <taxon>Pentapetalae</taxon>
        <taxon>asterids</taxon>
        <taxon>lamiids</taxon>
        <taxon>Boraginales</taxon>
        <taxon>Boraginaceae</taxon>
        <taxon>Boraginoideae</taxon>
        <taxon>Lithospermeae</taxon>
        <taxon>Lithospermum</taxon>
    </lineage>
</organism>
<protein>
    <submittedName>
        <fullName evidence="1">Uncharacterized protein</fullName>
    </submittedName>
</protein>
<proteinExistence type="predicted"/>
<dbReference type="Proteomes" id="UP001454036">
    <property type="component" value="Unassembled WGS sequence"/>
</dbReference>
<dbReference type="EMBL" id="BAABME010002857">
    <property type="protein sequence ID" value="GAA0156407.1"/>
    <property type="molecule type" value="Genomic_DNA"/>
</dbReference>
<gene>
    <name evidence="1" type="ORF">LIER_13917</name>
</gene>
<reference evidence="1 2" key="1">
    <citation type="submission" date="2024-01" db="EMBL/GenBank/DDBJ databases">
        <title>The complete chloroplast genome sequence of Lithospermum erythrorhizon: insights into the phylogenetic relationship among Boraginaceae species and the maternal lineages of purple gromwells.</title>
        <authorList>
            <person name="Okada T."/>
            <person name="Watanabe K."/>
        </authorList>
    </citation>
    <scope>NUCLEOTIDE SEQUENCE [LARGE SCALE GENOMIC DNA]</scope>
</reference>
<sequence>MDLWFWPETLQKVEMDEEKARIFLLSRVLYCSDTFFDELNPMRREVKLFKEVEKKVLTNTIKCFAHINFDGNHTMLFIFGRSDDIGEFLGHDNVVLATSTMHKTILKRRQKRVQVWFKTIDKNF</sequence>
<keyword evidence="2" id="KW-1185">Reference proteome</keyword>
<evidence type="ECO:0000313" key="1">
    <source>
        <dbReference type="EMBL" id="GAA0156407.1"/>
    </source>
</evidence>
<name>A0AAV3PZN2_LITER</name>
<evidence type="ECO:0000313" key="2">
    <source>
        <dbReference type="Proteomes" id="UP001454036"/>
    </source>
</evidence>
<dbReference type="AlphaFoldDB" id="A0AAV3PZN2"/>